<feature type="transmembrane region" description="Helical" evidence="10">
    <location>
        <begin position="426"/>
        <end position="446"/>
    </location>
</feature>
<reference evidence="14" key="1">
    <citation type="journal article" date="2019" name="Int. J. Syst. Evol. Microbiol.">
        <title>The Global Catalogue of Microorganisms (GCM) 10K type strain sequencing project: providing services to taxonomists for standard genome sequencing and annotation.</title>
        <authorList>
            <consortium name="The Broad Institute Genomics Platform"/>
            <consortium name="The Broad Institute Genome Sequencing Center for Infectious Disease"/>
            <person name="Wu L."/>
            <person name="Ma J."/>
        </authorList>
    </citation>
    <scope>NUCLEOTIDE SEQUENCE [LARGE SCALE GENOMIC DNA]</scope>
    <source>
        <strain evidence="14">JCM 18063</strain>
    </source>
</reference>
<dbReference type="InterPro" id="IPR007348">
    <property type="entry name" value="CopC_dom"/>
</dbReference>
<comment type="subcellular location">
    <subcellularLocation>
        <location evidence="1">Cell membrane</location>
        <topology evidence="1">Multi-pass membrane protein</topology>
    </subcellularLocation>
</comment>
<evidence type="ECO:0000256" key="8">
    <source>
        <dbReference type="ARBA" id="ARBA00023136"/>
    </source>
</evidence>
<keyword evidence="3 10" id="KW-0812">Transmembrane</keyword>
<evidence type="ECO:0000313" key="13">
    <source>
        <dbReference type="EMBL" id="GAA4726750.1"/>
    </source>
</evidence>
<dbReference type="InterPro" id="IPR008457">
    <property type="entry name" value="Cu-R_CopD_dom"/>
</dbReference>
<feature type="transmembrane region" description="Helical" evidence="10">
    <location>
        <begin position="347"/>
        <end position="373"/>
    </location>
</feature>
<evidence type="ECO:0000313" key="14">
    <source>
        <dbReference type="Proteomes" id="UP001500956"/>
    </source>
</evidence>
<dbReference type="InterPro" id="IPR014755">
    <property type="entry name" value="Cu-Rt/internalin_Ig-like"/>
</dbReference>
<keyword evidence="14" id="KW-1185">Reference proteome</keyword>
<feature type="compositionally biased region" description="Low complexity" evidence="9">
    <location>
        <begin position="170"/>
        <end position="188"/>
    </location>
</feature>
<feature type="transmembrane region" description="Helical" evidence="10">
    <location>
        <begin position="285"/>
        <end position="310"/>
    </location>
</feature>
<proteinExistence type="predicted"/>
<evidence type="ECO:0000259" key="12">
    <source>
        <dbReference type="Pfam" id="PF05425"/>
    </source>
</evidence>
<evidence type="ECO:0000256" key="2">
    <source>
        <dbReference type="ARBA" id="ARBA00022475"/>
    </source>
</evidence>
<feature type="transmembrane region" description="Helical" evidence="10">
    <location>
        <begin position="480"/>
        <end position="498"/>
    </location>
</feature>
<evidence type="ECO:0000256" key="4">
    <source>
        <dbReference type="ARBA" id="ARBA00022723"/>
    </source>
</evidence>
<feature type="compositionally biased region" description="Basic residues" evidence="9">
    <location>
        <begin position="20"/>
        <end position="31"/>
    </location>
</feature>
<feature type="compositionally biased region" description="Low complexity" evidence="9">
    <location>
        <begin position="9"/>
        <end position="19"/>
    </location>
</feature>
<feature type="region of interest" description="Disordered" evidence="9">
    <location>
        <begin position="1"/>
        <end position="32"/>
    </location>
</feature>
<dbReference type="PANTHER" id="PTHR34820:SF4">
    <property type="entry name" value="INNER MEMBRANE PROTEIN YEBZ"/>
    <property type="match status" value="1"/>
</dbReference>
<feature type="compositionally biased region" description="Acidic residues" evidence="9">
    <location>
        <begin position="189"/>
        <end position="200"/>
    </location>
</feature>
<evidence type="ECO:0008006" key="15">
    <source>
        <dbReference type="Google" id="ProtNLM"/>
    </source>
</evidence>
<evidence type="ECO:0000259" key="11">
    <source>
        <dbReference type="Pfam" id="PF04234"/>
    </source>
</evidence>
<dbReference type="SUPFAM" id="SSF81296">
    <property type="entry name" value="E set domains"/>
    <property type="match status" value="1"/>
</dbReference>
<dbReference type="Gene3D" id="2.60.40.1220">
    <property type="match status" value="1"/>
</dbReference>
<dbReference type="Pfam" id="PF05425">
    <property type="entry name" value="CopD"/>
    <property type="match status" value="1"/>
</dbReference>
<evidence type="ECO:0000256" key="1">
    <source>
        <dbReference type="ARBA" id="ARBA00004651"/>
    </source>
</evidence>
<accession>A0ABP8YEB5</accession>
<protein>
    <recommendedName>
        <fullName evidence="15">Copper resistance protein CopC</fullName>
    </recommendedName>
</protein>
<comment type="caution">
    <text evidence="13">The sequence shown here is derived from an EMBL/GenBank/DDBJ whole genome shotgun (WGS) entry which is preliminary data.</text>
</comment>
<feature type="domain" description="CopC" evidence="11">
    <location>
        <begin position="61"/>
        <end position="154"/>
    </location>
</feature>
<evidence type="ECO:0000256" key="9">
    <source>
        <dbReference type="SAM" id="MobiDB-lite"/>
    </source>
</evidence>
<feature type="region of interest" description="Disordered" evidence="9">
    <location>
        <begin position="155"/>
        <end position="200"/>
    </location>
</feature>
<dbReference type="RefSeq" id="WP_172149511.1">
    <property type="nucleotide sequence ID" value="NZ_BAABID010000008.1"/>
</dbReference>
<dbReference type="Pfam" id="PF04234">
    <property type="entry name" value="CopC"/>
    <property type="match status" value="1"/>
</dbReference>
<keyword evidence="4" id="KW-0479">Metal-binding</keyword>
<evidence type="ECO:0000256" key="3">
    <source>
        <dbReference type="ARBA" id="ARBA00022692"/>
    </source>
</evidence>
<name>A0ABP8YEB5_9MICO</name>
<feature type="domain" description="Copper resistance protein D" evidence="12">
    <location>
        <begin position="390"/>
        <end position="493"/>
    </location>
</feature>
<keyword evidence="8 10" id="KW-0472">Membrane</keyword>
<dbReference type="PANTHER" id="PTHR34820">
    <property type="entry name" value="INNER MEMBRANE PROTEIN YEBZ"/>
    <property type="match status" value="1"/>
</dbReference>
<feature type="transmembrane region" description="Helical" evidence="10">
    <location>
        <begin position="212"/>
        <end position="234"/>
    </location>
</feature>
<dbReference type="InterPro" id="IPR032694">
    <property type="entry name" value="CopC/D"/>
</dbReference>
<evidence type="ECO:0000256" key="10">
    <source>
        <dbReference type="SAM" id="Phobius"/>
    </source>
</evidence>
<evidence type="ECO:0000256" key="7">
    <source>
        <dbReference type="ARBA" id="ARBA00023008"/>
    </source>
</evidence>
<organism evidence="13 14">
    <name type="scientific">Isoptericola chiayiensis</name>
    <dbReference type="NCBI Taxonomy" id="579446"/>
    <lineage>
        <taxon>Bacteria</taxon>
        <taxon>Bacillati</taxon>
        <taxon>Actinomycetota</taxon>
        <taxon>Actinomycetes</taxon>
        <taxon>Micrococcales</taxon>
        <taxon>Promicromonosporaceae</taxon>
        <taxon>Isoptericola</taxon>
    </lineage>
</organism>
<evidence type="ECO:0000256" key="6">
    <source>
        <dbReference type="ARBA" id="ARBA00022989"/>
    </source>
</evidence>
<dbReference type="EMBL" id="BAABID010000008">
    <property type="protein sequence ID" value="GAA4726750.1"/>
    <property type="molecule type" value="Genomic_DNA"/>
</dbReference>
<feature type="transmembrane region" description="Helical" evidence="10">
    <location>
        <begin position="246"/>
        <end position="265"/>
    </location>
</feature>
<feature type="transmembrane region" description="Helical" evidence="10">
    <location>
        <begin position="394"/>
        <end position="414"/>
    </location>
</feature>
<keyword evidence="7" id="KW-0186">Copper</keyword>
<feature type="transmembrane region" description="Helical" evidence="10">
    <location>
        <begin position="317"/>
        <end position="335"/>
    </location>
</feature>
<evidence type="ECO:0000256" key="5">
    <source>
        <dbReference type="ARBA" id="ARBA00022729"/>
    </source>
</evidence>
<gene>
    <name evidence="13" type="ORF">GCM10023216_16820</name>
</gene>
<keyword evidence="2" id="KW-1003">Cell membrane</keyword>
<sequence length="500" mass="50249">MTARLTGSALPAAPALPVRPRGRPRRVHRPGNLHSRIPALAGAVLLGLLLLLAGAVPAQAHTDLDTVEPADGSTADGPVAEVVLTFTLPVTPLGEAVEVTGPDGAVPVAVTPQDDGVVLLATPQEPLTDGDYTLEWSVAAEDGHPLDGTVAFTVTGAAPDGGSTDDGSADEGAAPDAEAAPTATAEADAATDPEAEAAEDDAAEFAAVAARLAGAAVLWGALVGGGGLLFAALVLRGRDRHDVPAVLTAVRWVGVLALVGVPLRLAARSVVVAQGDVTAAVSPPALADALTGGTGLVLGLQAAGALAMLLGARRTLVGSWLAVVGTLLLGAGIVLDGHSNSVGPHWLVVITDVAHLLAAAAWVGGVVMVGVVLRRRRRDARPLDAGLLGSRFSVLATGSVVVVGIAGVALTVAILDRPSQLWETSWGLFLLAKVAIVAVVATIGAYQHFRVVPLLQAPGHGARRAHAAGRLLQRGAGHETAFMVVVVLLTAWLVAASVHG</sequence>
<dbReference type="InterPro" id="IPR014756">
    <property type="entry name" value="Ig_E-set"/>
</dbReference>
<dbReference type="Proteomes" id="UP001500956">
    <property type="component" value="Unassembled WGS sequence"/>
</dbReference>
<keyword evidence="5" id="KW-0732">Signal</keyword>
<keyword evidence="6 10" id="KW-1133">Transmembrane helix</keyword>